<gene>
    <name evidence="1" type="ORF">GCM10011575_45920</name>
</gene>
<dbReference type="Pfam" id="PF06675">
    <property type="entry name" value="DUF1177"/>
    <property type="match status" value="1"/>
</dbReference>
<proteinExistence type="predicted"/>
<dbReference type="RefSeq" id="WP_188898250.1">
    <property type="nucleotide sequence ID" value="NZ_BMMZ01000018.1"/>
</dbReference>
<reference evidence="1" key="1">
    <citation type="journal article" date="2014" name="Int. J. Syst. Evol. Microbiol.">
        <title>Complete genome sequence of Corynebacterium casei LMG S-19264T (=DSM 44701T), isolated from a smear-ripened cheese.</title>
        <authorList>
            <consortium name="US DOE Joint Genome Institute (JGI-PGF)"/>
            <person name="Walter F."/>
            <person name="Albersmeier A."/>
            <person name="Kalinowski J."/>
            <person name="Ruckert C."/>
        </authorList>
    </citation>
    <scope>NUCLEOTIDE SEQUENCE</scope>
    <source>
        <strain evidence="1">CGMCC 4.7306</strain>
    </source>
</reference>
<dbReference type="EMBL" id="BMMZ01000018">
    <property type="protein sequence ID" value="GGL82476.1"/>
    <property type="molecule type" value="Genomic_DNA"/>
</dbReference>
<organism evidence="1 2">
    <name type="scientific">Microlunatus endophyticus</name>
    <dbReference type="NCBI Taxonomy" id="1716077"/>
    <lineage>
        <taxon>Bacteria</taxon>
        <taxon>Bacillati</taxon>
        <taxon>Actinomycetota</taxon>
        <taxon>Actinomycetes</taxon>
        <taxon>Propionibacteriales</taxon>
        <taxon>Propionibacteriaceae</taxon>
        <taxon>Microlunatus</taxon>
    </lineage>
</organism>
<evidence type="ECO:0008006" key="3">
    <source>
        <dbReference type="Google" id="ProtNLM"/>
    </source>
</evidence>
<accession>A0A917SIT5</accession>
<sequence length="314" mass="33144">MSWPHTLEAYQLLDDPAASGERVAELWRRSGARTVEVFTEHGDKGSTDFVRVIIPGSNGRSCGGGAPTLGVVGRLGGLGARPEQIGFVSDGDGALTAVAVAGKLLDAAAKGDRLPGDVVVATHIDPDAPTRPHDPVPFMDSAVAPEVNNRHEVTEAMDAVLSIDTTKGNRICNHRGFAITPTIKAGWILRVSEDLLNVASRVSGALPAVLPITMQDITPYGNDVYHLNSIVQPTVATSAPVVGVAITTESAVAGSATGATDLWSVESAVRFVIEVAKDFGREQLDFYDAADAQRLIDLYGSMAILQTQGRQRQQ</sequence>
<dbReference type="InterPro" id="IPR009561">
    <property type="entry name" value="DUF1177"/>
</dbReference>
<reference evidence="1" key="2">
    <citation type="submission" date="2020-09" db="EMBL/GenBank/DDBJ databases">
        <authorList>
            <person name="Sun Q."/>
            <person name="Zhou Y."/>
        </authorList>
    </citation>
    <scope>NUCLEOTIDE SEQUENCE</scope>
    <source>
        <strain evidence="1">CGMCC 4.7306</strain>
    </source>
</reference>
<dbReference type="AlphaFoldDB" id="A0A917SIT5"/>
<protein>
    <recommendedName>
        <fullName evidence="3">DUF1177 domain-containing protein</fullName>
    </recommendedName>
</protein>
<evidence type="ECO:0000313" key="1">
    <source>
        <dbReference type="EMBL" id="GGL82476.1"/>
    </source>
</evidence>
<name>A0A917SIT5_9ACTN</name>
<keyword evidence="2" id="KW-1185">Reference proteome</keyword>
<dbReference type="Proteomes" id="UP000613840">
    <property type="component" value="Unassembled WGS sequence"/>
</dbReference>
<comment type="caution">
    <text evidence="1">The sequence shown here is derived from an EMBL/GenBank/DDBJ whole genome shotgun (WGS) entry which is preliminary data.</text>
</comment>
<evidence type="ECO:0000313" key="2">
    <source>
        <dbReference type="Proteomes" id="UP000613840"/>
    </source>
</evidence>